<keyword evidence="3" id="KW-1185">Reference proteome</keyword>
<name>A0AAV5FFC3_ELECO</name>
<proteinExistence type="predicted"/>
<evidence type="ECO:0000313" key="3">
    <source>
        <dbReference type="Proteomes" id="UP001054889"/>
    </source>
</evidence>
<dbReference type="Proteomes" id="UP001054889">
    <property type="component" value="Unassembled WGS sequence"/>
</dbReference>
<protein>
    <submittedName>
        <fullName evidence="2">Uncharacterized protein</fullName>
    </submittedName>
</protein>
<reference evidence="2" key="2">
    <citation type="submission" date="2021-12" db="EMBL/GenBank/DDBJ databases">
        <title>Resequencing data analysis of finger millet.</title>
        <authorList>
            <person name="Hatakeyama M."/>
            <person name="Aluri S."/>
            <person name="Balachadran M.T."/>
            <person name="Sivarajan S.R."/>
            <person name="Poveda L."/>
            <person name="Shimizu-Inatsugi R."/>
            <person name="Schlapbach R."/>
            <person name="Sreeman S.M."/>
            <person name="Shimizu K.K."/>
        </authorList>
    </citation>
    <scope>NUCLEOTIDE SEQUENCE</scope>
</reference>
<organism evidence="2 3">
    <name type="scientific">Eleusine coracana subsp. coracana</name>
    <dbReference type="NCBI Taxonomy" id="191504"/>
    <lineage>
        <taxon>Eukaryota</taxon>
        <taxon>Viridiplantae</taxon>
        <taxon>Streptophyta</taxon>
        <taxon>Embryophyta</taxon>
        <taxon>Tracheophyta</taxon>
        <taxon>Spermatophyta</taxon>
        <taxon>Magnoliopsida</taxon>
        <taxon>Liliopsida</taxon>
        <taxon>Poales</taxon>
        <taxon>Poaceae</taxon>
        <taxon>PACMAD clade</taxon>
        <taxon>Chloridoideae</taxon>
        <taxon>Cynodonteae</taxon>
        <taxon>Eleusininae</taxon>
        <taxon>Eleusine</taxon>
    </lineage>
</organism>
<dbReference type="AlphaFoldDB" id="A0AAV5FFC3"/>
<dbReference type="EMBL" id="BQKI01000085">
    <property type="protein sequence ID" value="GJN33686.1"/>
    <property type="molecule type" value="Genomic_DNA"/>
</dbReference>
<reference evidence="2" key="1">
    <citation type="journal article" date="2018" name="DNA Res.">
        <title>Multiple hybrid de novo genome assembly of finger millet, an orphan allotetraploid crop.</title>
        <authorList>
            <person name="Hatakeyama M."/>
            <person name="Aluri S."/>
            <person name="Balachadran M.T."/>
            <person name="Sivarajan S.R."/>
            <person name="Patrignani A."/>
            <person name="Gruter S."/>
            <person name="Poveda L."/>
            <person name="Shimizu-Inatsugi R."/>
            <person name="Baeten J."/>
            <person name="Francoijs K.J."/>
            <person name="Nataraja K.N."/>
            <person name="Reddy Y.A.N."/>
            <person name="Phadnis S."/>
            <person name="Ravikumar R.L."/>
            <person name="Schlapbach R."/>
            <person name="Sreeman S.M."/>
            <person name="Shimizu K.K."/>
        </authorList>
    </citation>
    <scope>NUCLEOTIDE SEQUENCE</scope>
</reference>
<feature type="compositionally biased region" description="Low complexity" evidence="1">
    <location>
        <begin position="57"/>
        <end position="82"/>
    </location>
</feature>
<sequence>MATMSSSRAEHGVGGWPSFALCLVSRIWHGIPPPVSNSAADKHPRRLRIPPPRRRSSPPLDSQASLSMSCPSSSLPSARARSSPPPEHLQATGASSFVLPPHGGGHW</sequence>
<comment type="caution">
    <text evidence="2">The sequence shown here is derived from an EMBL/GenBank/DDBJ whole genome shotgun (WGS) entry which is preliminary data.</text>
</comment>
<evidence type="ECO:0000313" key="2">
    <source>
        <dbReference type="EMBL" id="GJN33686.1"/>
    </source>
</evidence>
<feature type="compositionally biased region" description="Basic residues" evidence="1">
    <location>
        <begin position="43"/>
        <end position="56"/>
    </location>
</feature>
<evidence type="ECO:0000256" key="1">
    <source>
        <dbReference type="SAM" id="MobiDB-lite"/>
    </source>
</evidence>
<gene>
    <name evidence="2" type="primary">gb22307</name>
    <name evidence="2" type="ORF">PR202_gb22307</name>
</gene>
<accession>A0AAV5FFC3</accession>
<feature type="region of interest" description="Disordered" evidence="1">
    <location>
        <begin position="33"/>
        <end position="107"/>
    </location>
</feature>